<reference evidence="2 3" key="1">
    <citation type="submission" date="2016-03" db="EMBL/GenBank/DDBJ databases">
        <authorList>
            <person name="Ploux O."/>
        </authorList>
    </citation>
    <scope>NUCLEOTIDE SEQUENCE [LARGE SCALE GENOMIC DNA]</scope>
    <source>
        <strain evidence="2 3">URUG2</strain>
    </source>
</reference>
<evidence type="ECO:0000259" key="1">
    <source>
        <dbReference type="PROSITE" id="PS51762"/>
    </source>
</evidence>
<dbReference type="InterPro" id="IPR013320">
    <property type="entry name" value="ConA-like_dom_sf"/>
</dbReference>
<organism evidence="2 3">
    <name type="scientific">Ramularia collo-cygni</name>
    <dbReference type="NCBI Taxonomy" id="112498"/>
    <lineage>
        <taxon>Eukaryota</taxon>
        <taxon>Fungi</taxon>
        <taxon>Dikarya</taxon>
        <taxon>Ascomycota</taxon>
        <taxon>Pezizomycotina</taxon>
        <taxon>Dothideomycetes</taxon>
        <taxon>Dothideomycetidae</taxon>
        <taxon>Mycosphaerellales</taxon>
        <taxon>Mycosphaerellaceae</taxon>
        <taxon>Ramularia</taxon>
    </lineage>
</organism>
<dbReference type="GO" id="GO:0005975">
    <property type="term" value="P:carbohydrate metabolic process"/>
    <property type="evidence" value="ECO:0007669"/>
    <property type="project" value="InterPro"/>
</dbReference>
<evidence type="ECO:0000313" key="3">
    <source>
        <dbReference type="Proteomes" id="UP000225277"/>
    </source>
</evidence>
<dbReference type="InterPro" id="IPR000757">
    <property type="entry name" value="Beta-glucanase-like"/>
</dbReference>
<name>A0A2D3UQD2_9PEZI</name>
<keyword evidence="3" id="KW-1185">Reference proteome</keyword>
<dbReference type="PANTHER" id="PTHR38121:SF2">
    <property type="entry name" value="ACYLTRANSFERASE 3 DOMAIN-CONTAINING PROTEIN"/>
    <property type="match status" value="1"/>
</dbReference>
<evidence type="ECO:0000313" key="2">
    <source>
        <dbReference type="EMBL" id="CZT16438.1"/>
    </source>
</evidence>
<gene>
    <name evidence="2" type="ORF">RCC_02281</name>
</gene>
<dbReference type="CDD" id="cd00413">
    <property type="entry name" value="Glyco_hydrolase_16"/>
    <property type="match status" value="1"/>
</dbReference>
<protein>
    <recommendedName>
        <fullName evidence="1">GH16 domain-containing protein</fullName>
    </recommendedName>
</protein>
<accession>A0A2D3UQD2</accession>
<dbReference type="Proteomes" id="UP000225277">
    <property type="component" value="Unassembled WGS sequence"/>
</dbReference>
<dbReference type="AlphaFoldDB" id="A0A2D3UQD2"/>
<dbReference type="Pfam" id="PF00722">
    <property type="entry name" value="Glyco_hydro_16"/>
    <property type="match status" value="1"/>
</dbReference>
<dbReference type="GO" id="GO:0004553">
    <property type="term" value="F:hydrolase activity, hydrolyzing O-glycosyl compounds"/>
    <property type="evidence" value="ECO:0007669"/>
    <property type="project" value="InterPro"/>
</dbReference>
<dbReference type="RefSeq" id="XP_023623331.1">
    <property type="nucleotide sequence ID" value="XM_023767563.1"/>
</dbReference>
<dbReference type="PROSITE" id="PS51762">
    <property type="entry name" value="GH16_2"/>
    <property type="match status" value="1"/>
</dbReference>
<dbReference type="GeneID" id="35597501"/>
<dbReference type="Gene3D" id="2.60.120.200">
    <property type="match status" value="1"/>
</dbReference>
<feature type="domain" description="GH16" evidence="1">
    <location>
        <begin position="10"/>
        <end position="233"/>
    </location>
</feature>
<dbReference type="PANTHER" id="PTHR38121">
    <property type="entry name" value="GH16 DOMAIN-CONTAINING PROTEIN"/>
    <property type="match status" value="1"/>
</dbReference>
<dbReference type="EMBL" id="FJUY01000002">
    <property type="protein sequence ID" value="CZT16438.1"/>
    <property type="molecule type" value="Genomic_DNA"/>
</dbReference>
<dbReference type="STRING" id="112498.A0A2D3UQD2"/>
<sequence>MAQYASKTTFTFPGTTLPTGLTVSTYPIYEDKVTNGQGPKYDRVFERKNVVVRNGFMELRVPGGQTKSPISCAEVGTTFEVQYGSIRTYAILAEEPGVCNGMFLYHDESNETDIEWISDPASFANIDQHNGTRAMLYTNQGPNGNEDATTVSGIAASDATSKVHEYRLDWTPSETRYYLDGKLQQTIKKNVPKVGGQWLWNNWVNGDPYFTAGPPKKDAVFKIQKIVMEYNSK</sequence>
<dbReference type="OrthoDB" id="4388755at2759"/>
<dbReference type="SUPFAM" id="SSF49899">
    <property type="entry name" value="Concanavalin A-like lectins/glucanases"/>
    <property type="match status" value="1"/>
</dbReference>
<proteinExistence type="predicted"/>